<dbReference type="PROSITE" id="PS01162">
    <property type="entry name" value="QOR_ZETA_CRYSTAL"/>
    <property type="match status" value="1"/>
</dbReference>
<dbReference type="GO" id="GO:0008270">
    <property type="term" value="F:zinc ion binding"/>
    <property type="evidence" value="ECO:0007669"/>
    <property type="project" value="InterPro"/>
</dbReference>
<reference evidence="1" key="1">
    <citation type="submission" date="2021-12" db="EMBL/GenBank/DDBJ databases">
        <authorList>
            <person name="Zaccaron A."/>
            <person name="Stergiopoulos I."/>
        </authorList>
    </citation>
    <scope>NUCLEOTIDE SEQUENCE</scope>
    <source>
        <strain evidence="1">Race5_Kim</strain>
    </source>
</reference>
<dbReference type="InterPro" id="IPR002364">
    <property type="entry name" value="Quin_OxRdtase/zeta-crystal_CS"/>
</dbReference>
<dbReference type="InterPro" id="IPR036291">
    <property type="entry name" value="NAD(P)-bd_dom_sf"/>
</dbReference>
<dbReference type="Pfam" id="PF13602">
    <property type="entry name" value="ADH_zinc_N_2"/>
    <property type="match status" value="1"/>
</dbReference>
<dbReference type="PANTHER" id="PTHR44013:SF1">
    <property type="entry name" value="ZINC-TYPE ALCOHOL DEHYDROGENASE-LIKE PROTEIN C16A3.02C"/>
    <property type="match status" value="1"/>
</dbReference>
<accession>A0A9Q8LC88</accession>
<dbReference type="PANTHER" id="PTHR44013">
    <property type="entry name" value="ZINC-TYPE ALCOHOL DEHYDROGENASE-LIKE PROTEIN C16A3.02C"/>
    <property type="match status" value="1"/>
</dbReference>
<dbReference type="Gene3D" id="3.90.180.10">
    <property type="entry name" value="Medium-chain alcohol dehydrogenases, catalytic domain"/>
    <property type="match status" value="1"/>
</dbReference>
<name>A0A9Q8LC88_PASFU</name>
<dbReference type="GeneID" id="71988544"/>
<organism evidence="1 2">
    <name type="scientific">Passalora fulva</name>
    <name type="common">Tomato leaf mold</name>
    <name type="synonym">Cladosporium fulvum</name>
    <dbReference type="NCBI Taxonomy" id="5499"/>
    <lineage>
        <taxon>Eukaryota</taxon>
        <taxon>Fungi</taxon>
        <taxon>Dikarya</taxon>
        <taxon>Ascomycota</taxon>
        <taxon>Pezizomycotina</taxon>
        <taxon>Dothideomycetes</taxon>
        <taxon>Dothideomycetidae</taxon>
        <taxon>Mycosphaerellales</taxon>
        <taxon>Mycosphaerellaceae</taxon>
        <taxon>Fulvia</taxon>
    </lineage>
</organism>
<dbReference type="Gene3D" id="3.40.50.720">
    <property type="entry name" value="NAD(P)-binding Rossmann-like Domain"/>
    <property type="match status" value="1"/>
</dbReference>
<protein>
    <submittedName>
        <fullName evidence="1">Zinc-type alcohol dehydrogenase-like protein</fullName>
    </submittedName>
</protein>
<dbReference type="CDD" id="cd08267">
    <property type="entry name" value="MDR1"/>
    <property type="match status" value="1"/>
</dbReference>
<dbReference type="AlphaFoldDB" id="A0A9Q8LC88"/>
<keyword evidence="2" id="KW-1185">Reference proteome</keyword>
<dbReference type="InterPro" id="IPR052733">
    <property type="entry name" value="Chloroplast_QOR"/>
</dbReference>
<reference evidence="1" key="2">
    <citation type="journal article" date="2022" name="Microb. Genom.">
        <title>A chromosome-scale genome assembly of the tomato pathogen Cladosporium fulvum reveals a compartmentalized genome architecture and the presence of a dispensable chromosome.</title>
        <authorList>
            <person name="Zaccaron A.Z."/>
            <person name="Chen L.H."/>
            <person name="Samaras A."/>
            <person name="Stergiopoulos I."/>
        </authorList>
    </citation>
    <scope>NUCLEOTIDE SEQUENCE</scope>
    <source>
        <strain evidence="1">Race5_Kim</strain>
    </source>
</reference>
<dbReference type="GO" id="GO:0016491">
    <property type="term" value="F:oxidoreductase activity"/>
    <property type="evidence" value="ECO:0007669"/>
    <property type="project" value="InterPro"/>
</dbReference>
<evidence type="ECO:0000313" key="1">
    <source>
        <dbReference type="EMBL" id="UJO14710.1"/>
    </source>
</evidence>
<proteinExistence type="predicted"/>
<dbReference type="EMBL" id="CP090165">
    <property type="protein sequence ID" value="UJO14710.1"/>
    <property type="molecule type" value="Genomic_DNA"/>
</dbReference>
<dbReference type="Proteomes" id="UP000756132">
    <property type="component" value="Chromosome 3"/>
</dbReference>
<evidence type="ECO:0000313" key="2">
    <source>
        <dbReference type="Proteomes" id="UP000756132"/>
    </source>
</evidence>
<dbReference type="RefSeq" id="XP_047759076.1">
    <property type="nucleotide sequence ID" value="XM_047907814.1"/>
</dbReference>
<sequence length="194" mass="20925">MSTDASGQTGNVPSPVPFIKPGDRVLIDGGSGGVGTFAIQFAKLAGAHVTTTCSGRNVERHLSQLKKQSESAGPFNLIIDNICNDFDLYWKMHTISKPKAKYMMVGWGPSLSCIDFIMQATFTRGFLGGGHHQLQVFAAGNKTEEHGKIATWIAEGKVKPVIDSKFLMEDAVDAFRKLKSGRAGGKIVVEVAER</sequence>
<dbReference type="KEGG" id="ffu:CLAFUR5_08666"/>
<dbReference type="OrthoDB" id="201656at2759"/>
<dbReference type="SUPFAM" id="SSF51735">
    <property type="entry name" value="NAD(P)-binding Rossmann-fold domains"/>
    <property type="match status" value="1"/>
</dbReference>
<gene>
    <name evidence="1" type="ORF">CLAFUR5_08666</name>
</gene>